<dbReference type="Proteomes" id="UP000324222">
    <property type="component" value="Unassembled WGS sequence"/>
</dbReference>
<evidence type="ECO:0000313" key="2">
    <source>
        <dbReference type="Proteomes" id="UP000324222"/>
    </source>
</evidence>
<name>A0A5B7GS39_PORTR</name>
<accession>A0A5B7GS39</accession>
<evidence type="ECO:0000313" key="1">
    <source>
        <dbReference type="EMBL" id="MPC60155.1"/>
    </source>
</evidence>
<proteinExistence type="predicted"/>
<dbReference type="EMBL" id="VSRR010017230">
    <property type="protein sequence ID" value="MPC60155.1"/>
    <property type="molecule type" value="Genomic_DNA"/>
</dbReference>
<reference evidence="1 2" key="1">
    <citation type="submission" date="2019-05" db="EMBL/GenBank/DDBJ databases">
        <title>Another draft genome of Portunus trituberculatus and its Hox gene families provides insights of decapod evolution.</title>
        <authorList>
            <person name="Jeong J.-H."/>
            <person name="Song I."/>
            <person name="Kim S."/>
            <person name="Choi T."/>
            <person name="Kim D."/>
            <person name="Ryu S."/>
            <person name="Kim W."/>
        </authorList>
    </citation>
    <scope>NUCLEOTIDE SEQUENCE [LARGE SCALE GENOMIC DNA]</scope>
    <source>
        <tissue evidence="1">Muscle</tissue>
    </source>
</reference>
<protein>
    <submittedName>
        <fullName evidence="1">Uncharacterized protein</fullName>
    </submittedName>
</protein>
<gene>
    <name evidence="1" type="ORF">E2C01_054192</name>
</gene>
<keyword evidence="2" id="KW-1185">Reference proteome</keyword>
<dbReference type="AlphaFoldDB" id="A0A5B7GS39"/>
<sequence>MGVGVVSVALALAAGVGATVAIVVAVQGVREAINALVGVGGAAVRRAGALQTGSSGGSRRGHPRGGVARVGKLWKRHPLFRHAAVSLPSCKAIWASSLYYSSIPRLTLIPLMLTTSIITTKCFLHPQPNFLITLFLPPASPPSPPPPSPPQLPPPMPVMHLFIPALFLSKFHQLSYSIQTSAFFSLIPFLDLSRNRDRI</sequence>
<comment type="caution">
    <text evidence="1">The sequence shown here is derived from an EMBL/GenBank/DDBJ whole genome shotgun (WGS) entry which is preliminary data.</text>
</comment>
<organism evidence="1 2">
    <name type="scientific">Portunus trituberculatus</name>
    <name type="common">Swimming crab</name>
    <name type="synonym">Neptunus trituberculatus</name>
    <dbReference type="NCBI Taxonomy" id="210409"/>
    <lineage>
        <taxon>Eukaryota</taxon>
        <taxon>Metazoa</taxon>
        <taxon>Ecdysozoa</taxon>
        <taxon>Arthropoda</taxon>
        <taxon>Crustacea</taxon>
        <taxon>Multicrustacea</taxon>
        <taxon>Malacostraca</taxon>
        <taxon>Eumalacostraca</taxon>
        <taxon>Eucarida</taxon>
        <taxon>Decapoda</taxon>
        <taxon>Pleocyemata</taxon>
        <taxon>Brachyura</taxon>
        <taxon>Eubrachyura</taxon>
        <taxon>Portunoidea</taxon>
        <taxon>Portunidae</taxon>
        <taxon>Portuninae</taxon>
        <taxon>Portunus</taxon>
    </lineage>
</organism>